<keyword evidence="4" id="KW-1185">Reference proteome</keyword>
<feature type="domain" description="THAP4-like heme-binding" evidence="2">
    <location>
        <begin position="25"/>
        <end position="171"/>
    </location>
</feature>
<protein>
    <recommendedName>
        <fullName evidence="2">THAP4-like heme-binding domain-containing protein</fullName>
    </recommendedName>
</protein>
<evidence type="ECO:0000259" key="2">
    <source>
        <dbReference type="Pfam" id="PF08768"/>
    </source>
</evidence>
<comment type="catalytic activity">
    <reaction evidence="1">
        <text>peroxynitrite = nitrate</text>
        <dbReference type="Rhea" id="RHEA:63116"/>
        <dbReference type="ChEBI" id="CHEBI:17632"/>
        <dbReference type="ChEBI" id="CHEBI:25941"/>
    </reaction>
    <physiologicalReaction direction="left-to-right" evidence="1">
        <dbReference type="Rhea" id="RHEA:63117"/>
    </physiologicalReaction>
</comment>
<evidence type="ECO:0000256" key="1">
    <source>
        <dbReference type="ARBA" id="ARBA00036993"/>
    </source>
</evidence>
<proteinExistence type="predicted"/>
<reference evidence="4" key="1">
    <citation type="journal article" date="2016" name="Nature">
        <title>The genome of the seagrass Zostera marina reveals angiosperm adaptation to the sea.</title>
        <authorList>
            <person name="Olsen J.L."/>
            <person name="Rouze P."/>
            <person name="Verhelst B."/>
            <person name="Lin Y.-C."/>
            <person name="Bayer T."/>
            <person name="Collen J."/>
            <person name="Dattolo E."/>
            <person name="De Paoli E."/>
            <person name="Dittami S."/>
            <person name="Maumus F."/>
            <person name="Michel G."/>
            <person name="Kersting A."/>
            <person name="Lauritano C."/>
            <person name="Lohaus R."/>
            <person name="Toepel M."/>
            <person name="Tonon T."/>
            <person name="Vanneste K."/>
            <person name="Amirebrahimi M."/>
            <person name="Brakel J."/>
            <person name="Bostroem C."/>
            <person name="Chovatia M."/>
            <person name="Grimwood J."/>
            <person name="Jenkins J.W."/>
            <person name="Jueterbock A."/>
            <person name="Mraz A."/>
            <person name="Stam W.T."/>
            <person name="Tice H."/>
            <person name="Bornberg-Bauer E."/>
            <person name="Green P.J."/>
            <person name="Pearson G.A."/>
            <person name="Procaccini G."/>
            <person name="Duarte C.M."/>
            <person name="Schmutz J."/>
            <person name="Reusch T.B.H."/>
            <person name="Van de Peer Y."/>
        </authorList>
    </citation>
    <scope>NUCLEOTIDE SEQUENCE [LARGE SCALE GENOMIC DNA]</scope>
    <source>
        <strain evidence="4">cv. Finnish</strain>
    </source>
</reference>
<dbReference type="CDD" id="cd07828">
    <property type="entry name" value="lipocalin_heme-bd-THAP4-like"/>
    <property type="match status" value="1"/>
</dbReference>
<evidence type="ECO:0000313" key="4">
    <source>
        <dbReference type="Proteomes" id="UP000036987"/>
    </source>
</evidence>
<dbReference type="Proteomes" id="UP000036987">
    <property type="component" value="Unassembled WGS sequence"/>
</dbReference>
<sequence length="172" mass="18705">MEEGGGGKSIAAAKPATSPLIHPVIEPLAYLLGKWTGEGEGDFPTINSFRYGEELTFTHSGKPAIAYTQKTWKLNSGEPMHAESGYWRPKPDGSIEVVISHINGLVEVQKGTYDANDKVINLKSSLVGNASKVNAITRDFKMINGNLTYVVQMSTNHTPNIQQHLKAVLSKL</sequence>
<evidence type="ECO:0000313" key="3">
    <source>
        <dbReference type="EMBL" id="KMZ72856.1"/>
    </source>
</evidence>
<comment type="caution">
    <text evidence="3">The sequence shown here is derived from an EMBL/GenBank/DDBJ whole genome shotgun (WGS) entry which is preliminary data.</text>
</comment>
<dbReference type="OrthoDB" id="58529at2759"/>
<organism evidence="3 4">
    <name type="scientific">Zostera marina</name>
    <name type="common">Eelgrass</name>
    <dbReference type="NCBI Taxonomy" id="29655"/>
    <lineage>
        <taxon>Eukaryota</taxon>
        <taxon>Viridiplantae</taxon>
        <taxon>Streptophyta</taxon>
        <taxon>Embryophyta</taxon>
        <taxon>Tracheophyta</taxon>
        <taxon>Spermatophyta</taxon>
        <taxon>Magnoliopsida</taxon>
        <taxon>Liliopsida</taxon>
        <taxon>Zosteraceae</taxon>
        <taxon>Zostera</taxon>
    </lineage>
</organism>
<dbReference type="PANTHER" id="PTHR15854">
    <property type="entry name" value="THAP4 PROTEIN"/>
    <property type="match status" value="1"/>
</dbReference>
<dbReference type="InterPro" id="IPR012674">
    <property type="entry name" value="Calycin"/>
</dbReference>
<dbReference type="InterPro" id="IPR014878">
    <property type="entry name" value="THAP4-like_heme-bd"/>
</dbReference>
<accession>A0A0K9PV31</accession>
<dbReference type="SUPFAM" id="SSF50814">
    <property type="entry name" value="Lipocalins"/>
    <property type="match status" value="1"/>
</dbReference>
<dbReference type="OMA" id="YPYEESH"/>
<dbReference type="PANTHER" id="PTHR15854:SF4">
    <property type="entry name" value="PEROXYNITRITE ISOMERASE THAP4"/>
    <property type="match status" value="1"/>
</dbReference>
<dbReference type="Gene3D" id="2.40.128.20">
    <property type="match status" value="1"/>
</dbReference>
<dbReference type="InterPro" id="IPR045165">
    <property type="entry name" value="Nitrobindin"/>
</dbReference>
<dbReference type="EMBL" id="LFYR01000619">
    <property type="protein sequence ID" value="KMZ72856.1"/>
    <property type="molecule type" value="Genomic_DNA"/>
</dbReference>
<dbReference type="AlphaFoldDB" id="A0A0K9PV31"/>
<dbReference type="Pfam" id="PF08768">
    <property type="entry name" value="THAP4_heme-bd"/>
    <property type="match status" value="1"/>
</dbReference>
<gene>
    <name evidence="3" type="ORF">ZOSMA_159G00210</name>
</gene>
<name>A0A0K9PV31_ZOSMR</name>